<sequence length="248" mass="27557">MTITETEIAARPLPAVQGRFVGTSSSNARRQMVARLIDHAERGHLAKALTLLTQHVGASHYLLARCDRAKNGGVDFAICSDWPFDLVRRIGRVMADSHAKSNELEKCLTVLQPAFMMLPDEAVLPRGVSRQYCQIAFAVGRVRLSLLLLFPQDVILSRESLREVALLTGYFACAAPEAHVEPDRECDLTERELECVFWIAEGKTSDEIAVILGISRNTINNYITSVMRKTATKTRSEAIAYSVRNNLV</sequence>
<accession>A0A1Q9AIR4</accession>
<dbReference type="PROSITE" id="PS50043">
    <property type="entry name" value="HTH_LUXR_2"/>
    <property type="match status" value="1"/>
</dbReference>
<evidence type="ECO:0000256" key="3">
    <source>
        <dbReference type="ARBA" id="ARBA00023163"/>
    </source>
</evidence>
<keyword evidence="2" id="KW-0238">DNA-binding</keyword>
<keyword evidence="3" id="KW-0804">Transcription</keyword>
<dbReference type="EMBL" id="MSPX01000011">
    <property type="protein sequence ID" value="OQP85767.1"/>
    <property type="molecule type" value="Genomic_DNA"/>
</dbReference>
<comment type="caution">
    <text evidence="5">The sequence shown here is derived from an EMBL/GenBank/DDBJ whole genome shotgun (WGS) entry which is preliminary data.</text>
</comment>
<dbReference type="InterPro" id="IPR036388">
    <property type="entry name" value="WH-like_DNA-bd_sf"/>
</dbReference>
<organism evidence="5 7">
    <name type="scientific">Xaviernesmea rhizosphaerae</name>
    <dbReference type="NCBI Taxonomy" id="1672749"/>
    <lineage>
        <taxon>Bacteria</taxon>
        <taxon>Pseudomonadati</taxon>
        <taxon>Pseudomonadota</taxon>
        <taxon>Alphaproteobacteria</taxon>
        <taxon>Hyphomicrobiales</taxon>
        <taxon>Rhizobiaceae</taxon>
        <taxon>Rhizobium/Agrobacterium group</taxon>
        <taxon>Xaviernesmea</taxon>
    </lineage>
</organism>
<dbReference type="InterPro" id="IPR016032">
    <property type="entry name" value="Sig_transdc_resp-reg_C-effctor"/>
</dbReference>
<dbReference type="AlphaFoldDB" id="A0A1Q9AIR4"/>
<dbReference type="GO" id="GO:0003677">
    <property type="term" value="F:DNA binding"/>
    <property type="evidence" value="ECO:0007669"/>
    <property type="project" value="UniProtKB-KW"/>
</dbReference>
<dbReference type="Proteomes" id="UP000192652">
    <property type="component" value="Unassembled WGS sequence"/>
</dbReference>
<keyword evidence="8" id="KW-1185">Reference proteome</keyword>
<dbReference type="EMBL" id="MKIO01000030">
    <property type="protein sequence ID" value="OLP55063.1"/>
    <property type="molecule type" value="Genomic_DNA"/>
</dbReference>
<evidence type="ECO:0000313" key="6">
    <source>
        <dbReference type="EMBL" id="OQP85767.1"/>
    </source>
</evidence>
<evidence type="ECO:0000259" key="4">
    <source>
        <dbReference type="PROSITE" id="PS50043"/>
    </source>
</evidence>
<dbReference type="CDD" id="cd06170">
    <property type="entry name" value="LuxR_C_like"/>
    <property type="match status" value="1"/>
</dbReference>
<evidence type="ECO:0000313" key="7">
    <source>
        <dbReference type="Proteomes" id="UP000186143"/>
    </source>
</evidence>
<dbReference type="PANTHER" id="PTHR44688:SF16">
    <property type="entry name" value="DNA-BINDING TRANSCRIPTIONAL ACTIVATOR DEVR_DOSR"/>
    <property type="match status" value="1"/>
</dbReference>
<dbReference type="PANTHER" id="PTHR44688">
    <property type="entry name" value="DNA-BINDING TRANSCRIPTIONAL ACTIVATOR DEVR_DOSR"/>
    <property type="match status" value="1"/>
</dbReference>
<protein>
    <submittedName>
        <fullName evidence="5">Helix-turn-helix transcriptional regulator</fullName>
    </submittedName>
</protein>
<dbReference type="STRING" id="1672749.BJF92_16835"/>
<dbReference type="SUPFAM" id="SSF46894">
    <property type="entry name" value="C-terminal effector domain of the bipartite response regulators"/>
    <property type="match status" value="1"/>
</dbReference>
<keyword evidence="1" id="KW-0805">Transcription regulation</keyword>
<feature type="domain" description="HTH luxR-type" evidence="4">
    <location>
        <begin position="181"/>
        <end position="246"/>
    </location>
</feature>
<dbReference type="Pfam" id="PF00196">
    <property type="entry name" value="GerE"/>
    <property type="match status" value="1"/>
</dbReference>
<reference evidence="6 8" key="3">
    <citation type="journal article" date="2017" name="Antonie Van Leeuwenhoek">
        <title>Rhizobium rhizosphaerae sp. nov., a novel species isolated from rice rhizosphere.</title>
        <authorList>
            <person name="Zhao J.J."/>
            <person name="Zhang J."/>
            <person name="Zhang R.J."/>
            <person name="Zhang C.W."/>
            <person name="Yin H.Q."/>
            <person name="Zhang X.X."/>
        </authorList>
    </citation>
    <scope>NUCLEOTIDE SEQUENCE [LARGE SCALE GENOMIC DNA]</scope>
    <source>
        <strain evidence="6 8">RD15</strain>
    </source>
</reference>
<evidence type="ECO:0000256" key="2">
    <source>
        <dbReference type="ARBA" id="ARBA00023125"/>
    </source>
</evidence>
<dbReference type="GO" id="GO:0006355">
    <property type="term" value="P:regulation of DNA-templated transcription"/>
    <property type="evidence" value="ECO:0007669"/>
    <property type="project" value="InterPro"/>
</dbReference>
<dbReference type="Gene3D" id="1.10.10.10">
    <property type="entry name" value="Winged helix-like DNA-binding domain superfamily/Winged helix DNA-binding domain"/>
    <property type="match status" value="1"/>
</dbReference>
<gene>
    <name evidence="5" type="ORF">BJF92_16835</name>
    <name evidence="6" type="ORF">BTR14_13350</name>
</gene>
<name>A0A1Q9AIR4_9HYPH</name>
<reference evidence="6" key="2">
    <citation type="submission" date="2016-12" db="EMBL/GenBank/DDBJ databases">
        <authorList>
            <person name="Zhang X."/>
            <person name="Zhao J."/>
        </authorList>
    </citation>
    <scope>NUCLEOTIDE SEQUENCE</scope>
    <source>
        <strain evidence="6">RD15</strain>
    </source>
</reference>
<dbReference type="RefSeq" id="WP_075635101.1">
    <property type="nucleotide sequence ID" value="NZ_MKIO01000030.1"/>
</dbReference>
<reference evidence="5 7" key="1">
    <citation type="submission" date="2016-09" db="EMBL/GenBank/DDBJ databases">
        <title>Rhizobium sp. nov., a novel species isolated from the rice rhizosphere.</title>
        <authorList>
            <person name="Zhao J."/>
            <person name="Zhang X."/>
        </authorList>
    </citation>
    <scope>NUCLEOTIDE SEQUENCE [LARGE SCALE GENOMIC DNA]</scope>
    <source>
        <strain evidence="5 7">MH17</strain>
    </source>
</reference>
<evidence type="ECO:0000256" key="1">
    <source>
        <dbReference type="ARBA" id="ARBA00023015"/>
    </source>
</evidence>
<evidence type="ECO:0000313" key="8">
    <source>
        <dbReference type="Proteomes" id="UP000192652"/>
    </source>
</evidence>
<evidence type="ECO:0000313" key="5">
    <source>
        <dbReference type="EMBL" id="OLP55063.1"/>
    </source>
</evidence>
<dbReference type="OrthoDB" id="3679796at2"/>
<dbReference type="SMART" id="SM00421">
    <property type="entry name" value="HTH_LUXR"/>
    <property type="match status" value="1"/>
</dbReference>
<dbReference type="PRINTS" id="PR00038">
    <property type="entry name" value="HTHLUXR"/>
</dbReference>
<dbReference type="NCBIfam" id="NF047402">
    <property type="entry name" value="TransRegVisN"/>
    <property type="match status" value="1"/>
</dbReference>
<dbReference type="Proteomes" id="UP000186143">
    <property type="component" value="Unassembled WGS sequence"/>
</dbReference>
<dbReference type="InterPro" id="IPR000792">
    <property type="entry name" value="Tscrpt_reg_LuxR_C"/>
</dbReference>
<dbReference type="PROSITE" id="PS00622">
    <property type="entry name" value="HTH_LUXR_1"/>
    <property type="match status" value="1"/>
</dbReference>
<proteinExistence type="predicted"/>